<keyword evidence="5 7" id="KW-1133">Transmembrane helix</keyword>
<dbReference type="SUPFAM" id="SSF161111">
    <property type="entry name" value="Cation efflux protein transmembrane domain-like"/>
    <property type="match status" value="1"/>
</dbReference>
<dbReference type="InterPro" id="IPR058533">
    <property type="entry name" value="Cation_efflux_TM"/>
</dbReference>
<keyword evidence="11" id="KW-1185">Reference proteome</keyword>
<feature type="transmembrane region" description="Helical" evidence="7">
    <location>
        <begin position="79"/>
        <end position="97"/>
    </location>
</feature>
<accession>A0ABY6IP21</accession>
<dbReference type="Gene3D" id="1.20.1510.10">
    <property type="entry name" value="Cation efflux protein transmembrane domain"/>
    <property type="match status" value="1"/>
</dbReference>
<dbReference type="PANTHER" id="PTHR43840:SF15">
    <property type="entry name" value="MITOCHONDRIAL METAL TRANSPORTER 1-RELATED"/>
    <property type="match status" value="1"/>
</dbReference>
<evidence type="ECO:0000256" key="3">
    <source>
        <dbReference type="ARBA" id="ARBA00022448"/>
    </source>
</evidence>
<proteinExistence type="inferred from homology"/>
<dbReference type="Pfam" id="PF16916">
    <property type="entry name" value="ZT_dimer"/>
    <property type="match status" value="1"/>
</dbReference>
<dbReference type="InterPro" id="IPR027470">
    <property type="entry name" value="Cation_efflux_CTD"/>
</dbReference>
<dbReference type="InterPro" id="IPR002524">
    <property type="entry name" value="Cation_efflux"/>
</dbReference>
<gene>
    <name evidence="10" type="ORF">OF122_19205</name>
</gene>
<feature type="domain" description="Cation efflux protein cytoplasmic" evidence="9">
    <location>
        <begin position="208"/>
        <end position="284"/>
    </location>
</feature>
<reference evidence="10" key="1">
    <citation type="submission" date="2022-10" db="EMBL/GenBank/DDBJ databases">
        <title>YIM 151497 complete genome.</title>
        <authorList>
            <person name="Chen X."/>
        </authorList>
    </citation>
    <scope>NUCLEOTIDE SEQUENCE</scope>
    <source>
        <strain evidence="10">YIM 151497</strain>
    </source>
</reference>
<evidence type="ECO:0000256" key="7">
    <source>
        <dbReference type="SAM" id="Phobius"/>
    </source>
</evidence>
<evidence type="ECO:0000259" key="9">
    <source>
        <dbReference type="Pfam" id="PF16916"/>
    </source>
</evidence>
<dbReference type="NCBIfam" id="TIGR01297">
    <property type="entry name" value="CDF"/>
    <property type="match status" value="1"/>
</dbReference>
<evidence type="ECO:0000256" key="4">
    <source>
        <dbReference type="ARBA" id="ARBA00022692"/>
    </source>
</evidence>
<comment type="subcellular location">
    <subcellularLocation>
        <location evidence="1">Membrane</location>
        <topology evidence="1">Multi-pass membrane protein</topology>
    </subcellularLocation>
</comment>
<evidence type="ECO:0000256" key="6">
    <source>
        <dbReference type="ARBA" id="ARBA00023136"/>
    </source>
</evidence>
<keyword evidence="4 7" id="KW-0812">Transmembrane</keyword>
<evidence type="ECO:0000256" key="1">
    <source>
        <dbReference type="ARBA" id="ARBA00004141"/>
    </source>
</evidence>
<dbReference type="Gene3D" id="3.30.70.1350">
    <property type="entry name" value="Cation efflux protein, cytoplasmic domain"/>
    <property type="match status" value="1"/>
</dbReference>
<evidence type="ECO:0000256" key="5">
    <source>
        <dbReference type="ARBA" id="ARBA00022989"/>
    </source>
</evidence>
<dbReference type="Pfam" id="PF01545">
    <property type="entry name" value="Cation_efflux"/>
    <property type="match status" value="1"/>
</dbReference>
<name>A0ABY6IP21_9HYPH</name>
<dbReference type="InterPro" id="IPR036837">
    <property type="entry name" value="Cation_efflux_CTD_sf"/>
</dbReference>
<dbReference type="Proteomes" id="UP001163882">
    <property type="component" value="Chromosome"/>
</dbReference>
<comment type="similarity">
    <text evidence="2">Belongs to the cation diffusion facilitator (CDF) transporter (TC 2.A.4) family.</text>
</comment>
<feature type="transmembrane region" description="Helical" evidence="7">
    <location>
        <begin position="41"/>
        <end position="59"/>
    </location>
</feature>
<organism evidence="10 11">
    <name type="scientific">Pelagibacterium flavum</name>
    <dbReference type="NCBI Taxonomy" id="2984530"/>
    <lineage>
        <taxon>Bacteria</taxon>
        <taxon>Pseudomonadati</taxon>
        <taxon>Pseudomonadota</taxon>
        <taxon>Alphaproteobacteria</taxon>
        <taxon>Hyphomicrobiales</taxon>
        <taxon>Devosiaceae</taxon>
        <taxon>Pelagibacterium</taxon>
    </lineage>
</organism>
<dbReference type="InterPro" id="IPR050291">
    <property type="entry name" value="CDF_Transporter"/>
</dbReference>
<feature type="transmembrane region" description="Helical" evidence="7">
    <location>
        <begin position="109"/>
        <end position="129"/>
    </location>
</feature>
<dbReference type="InterPro" id="IPR027469">
    <property type="entry name" value="Cation_efflux_TMD_sf"/>
</dbReference>
<feature type="domain" description="Cation efflux protein transmembrane" evidence="8">
    <location>
        <begin position="11"/>
        <end position="202"/>
    </location>
</feature>
<evidence type="ECO:0000259" key="8">
    <source>
        <dbReference type="Pfam" id="PF01545"/>
    </source>
</evidence>
<keyword evidence="6 7" id="KW-0472">Membrane</keyword>
<evidence type="ECO:0000313" key="11">
    <source>
        <dbReference type="Proteomes" id="UP001163882"/>
    </source>
</evidence>
<evidence type="ECO:0000256" key="2">
    <source>
        <dbReference type="ARBA" id="ARBA00008114"/>
    </source>
</evidence>
<sequence>MSQVLKLAIGSIVVALGVLALKLWAAQITGSVALLSDALESIVNLATAVAALVAVRLAARPADSKMPFGYYKAEYFSAVLEGVFIVVAALLIFHQAWQGFMAPTPLDAPFEGIAISMVATAINWGWSVVLVRQGRKLQSPALEADGHHLWTDVVSSLGVAVGLVLVVVSEQPLLDAALAVLVGLNILWSGSKLLAHSVGGLMDVSAGPERLDAIRQTIADNADGAIEAHDVRAREAGKAVFIDFHLVVPAAMSVKDAHDICDRIEVALKNTDSGAIITIHVEPEHKAKHSGIVVL</sequence>
<evidence type="ECO:0000313" key="10">
    <source>
        <dbReference type="EMBL" id="UYQ72134.1"/>
    </source>
</evidence>
<keyword evidence="3" id="KW-0813">Transport</keyword>
<dbReference type="EMBL" id="CP107716">
    <property type="protein sequence ID" value="UYQ72134.1"/>
    <property type="molecule type" value="Genomic_DNA"/>
</dbReference>
<dbReference type="PANTHER" id="PTHR43840">
    <property type="entry name" value="MITOCHONDRIAL METAL TRANSPORTER 1-RELATED"/>
    <property type="match status" value="1"/>
</dbReference>
<dbReference type="SUPFAM" id="SSF160240">
    <property type="entry name" value="Cation efflux protein cytoplasmic domain-like"/>
    <property type="match status" value="1"/>
</dbReference>
<protein>
    <submittedName>
        <fullName evidence="10">Cation diffusion facilitator family transporter</fullName>
    </submittedName>
</protein>
<dbReference type="RefSeq" id="WP_264225774.1">
    <property type="nucleotide sequence ID" value="NZ_CP107716.1"/>
</dbReference>